<dbReference type="Pfam" id="PF06239">
    <property type="entry name" value="ECSIT_N"/>
    <property type="match status" value="1"/>
</dbReference>
<comment type="caution">
    <text evidence="2">The sequence shown here is derived from an EMBL/GenBank/DDBJ whole genome shotgun (WGS) entry which is preliminary data.</text>
</comment>
<dbReference type="InterPro" id="IPR046448">
    <property type="entry name" value="ECSIT_N"/>
</dbReference>
<evidence type="ECO:0000259" key="1">
    <source>
        <dbReference type="Pfam" id="PF06239"/>
    </source>
</evidence>
<gene>
    <name evidence="2" type="ORF">J4Q44_G00054340</name>
</gene>
<feature type="domain" description="ECSIT N-terminal" evidence="1">
    <location>
        <begin position="42"/>
        <end position="81"/>
    </location>
</feature>
<name>A0AAN8MFP0_9TELE</name>
<reference evidence="2 3" key="1">
    <citation type="submission" date="2021-04" db="EMBL/GenBank/DDBJ databases">
        <authorList>
            <person name="De Guttry C."/>
            <person name="Zahm M."/>
            <person name="Klopp C."/>
            <person name="Cabau C."/>
            <person name="Louis A."/>
            <person name="Berthelot C."/>
            <person name="Parey E."/>
            <person name="Roest Crollius H."/>
            <person name="Montfort J."/>
            <person name="Robinson-Rechavi M."/>
            <person name="Bucao C."/>
            <person name="Bouchez O."/>
            <person name="Gislard M."/>
            <person name="Lluch J."/>
            <person name="Milhes M."/>
            <person name="Lampietro C."/>
            <person name="Lopez Roques C."/>
            <person name="Donnadieu C."/>
            <person name="Braasch I."/>
            <person name="Desvignes T."/>
            <person name="Postlethwait J."/>
            <person name="Bobe J."/>
            <person name="Wedekind C."/>
            <person name="Guiguen Y."/>
        </authorList>
    </citation>
    <scope>NUCLEOTIDE SEQUENCE [LARGE SCALE GENOMIC DNA]</scope>
    <source>
        <strain evidence="2">Cs_M1</strain>
        <tissue evidence="2">Blood</tissue>
    </source>
</reference>
<organism evidence="2 3">
    <name type="scientific">Coregonus suidteri</name>
    <dbReference type="NCBI Taxonomy" id="861788"/>
    <lineage>
        <taxon>Eukaryota</taxon>
        <taxon>Metazoa</taxon>
        <taxon>Chordata</taxon>
        <taxon>Craniata</taxon>
        <taxon>Vertebrata</taxon>
        <taxon>Euteleostomi</taxon>
        <taxon>Actinopterygii</taxon>
        <taxon>Neopterygii</taxon>
        <taxon>Teleostei</taxon>
        <taxon>Protacanthopterygii</taxon>
        <taxon>Salmoniformes</taxon>
        <taxon>Salmonidae</taxon>
        <taxon>Coregoninae</taxon>
        <taxon>Coregonus</taxon>
    </lineage>
</organism>
<evidence type="ECO:0000313" key="2">
    <source>
        <dbReference type="EMBL" id="KAK6323095.1"/>
    </source>
</evidence>
<proteinExistence type="predicted"/>
<protein>
    <recommendedName>
        <fullName evidence="1">ECSIT N-terminal domain-containing protein</fullName>
    </recommendedName>
</protein>
<dbReference type="EMBL" id="JAGTTL010000004">
    <property type="protein sequence ID" value="KAK6323095.1"/>
    <property type="molecule type" value="Genomic_DNA"/>
</dbReference>
<dbReference type="Proteomes" id="UP001356427">
    <property type="component" value="Unassembled WGS sequence"/>
</dbReference>
<sequence>MNSARCLLRFQSVGFLAPSVRAAVQHATLRQTATAFSIITLHDTCGQLPGDPVDLARLSLHRIANDLGAKVTVCQMPCTDISESGEEITFPHYLGIQPSPDGAAG</sequence>
<dbReference type="AlphaFoldDB" id="A0AAN8MFP0"/>
<keyword evidence="3" id="KW-1185">Reference proteome</keyword>
<accession>A0AAN8MFP0</accession>
<evidence type="ECO:0000313" key="3">
    <source>
        <dbReference type="Proteomes" id="UP001356427"/>
    </source>
</evidence>